<organism evidence="5 6">
    <name type="scientific">Aphanomyces stellatus</name>
    <dbReference type="NCBI Taxonomy" id="120398"/>
    <lineage>
        <taxon>Eukaryota</taxon>
        <taxon>Sar</taxon>
        <taxon>Stramenopiles</taxon>
        <taxon>Oomycota</taxon>
        <taxon>Saprolegniomycetes</taxon>
        <taxon>Saprolegniales</taxon>
        <taxon>Verrucalvaceae</taxon>
        <taxon>Aphanomyces</taxon>
    </lineage>
</organism>
<evidence type="ECO:0000313" key="6">
    <source>
        <dbReference type="Proteomes" id="UP000332933"/>
    </source>
</evidence>
<evidence type="ECO:0000313" key="4">
    <source>
        <dbReference type="EMBL" id="KAF0719249.1"/>
    </source>
</evidence>
<dbReference type="SMART" id="SM00181">
    <property type="entry name" value="EGF"/>
    <property type="match status" value="3"/>
</dbReference>
<protein>
    <submittedName>
        <fullName evidence="5">Aste57867_1172 protein</fullName>
    </submittedName>
</protein>
<feature type="disulfide bond" evidence="2">
    <location>
        <begin position="291"/>
        <end position="300"/>
    </location>
</feature>
<feature type="domain" description="EGF-like" evidence="3">
    <location>
        <begin position="266"/>
        <end position="301"/>
    </location>
</feature>
<feature type="domain" description="EGF-like" evidence="3">
    <location>
        <begin position="221"/>
        <end position="263"/>
    </location>
</feature>
<sequence>MTSERTPLFNVAEAQDNSRSKKAMLLAVGTLGALATIGLVHHHAVAAPVTVSGLTVSMDADPTEAPTPISSSTPGTCKRTSDCTKYGADYSCVAVESAIPGLTLLSQCVRGAVCTGNVNGACPSFSSWAPRYRQVQPVCAFAEAKNCNNAVAADGTSSNDTNSNKTVSCFAATFTNAKGDEKEVNGLYKCVDTKVYAANKMGYLDLTPTQLQACVGNTTTDANGVTRTAPLCNGHGTCAPTKQFGSIYGCSCNAGYSSADNCNTIVGNVCDNFGQCGVMGSCSPTNGTCVCKVGAKGDQCAKCDVTAPQSNVCSGRGSCGVDATCQCPQGYEGLHCETASKSSSNSSSTSTPTTITSAASGVALSSLAALAVMAVSFMF</sequence>
<dbReference type="InterPro" id="IPR000742">
    <property type="entry name" value="EGF"/>
</dbReference>
<dbReference type="PROSITE" id="PS00022">
    <property type="entry name" value="EGF_1"/>
    <property type="match status" value="2"/>
</dbReference>
<keyword evidence="6" id="KW-1185">Reference proteome</keyword>
<dbReference type="EMBL" id="CAADRA010000082">
    <property type="protein sequence ID" value="VFT78392.1"/>
    <property type="molecule type" value="Genomic_DNA"/>
</dbReference>
<dbReference type="AlphaFoldDB" id="A0A485K4Z5"/>
<dbReference type="Pfam" id="PF07974">
    <property type="entry name" value="EGF_2"/>
    <property type="match status" value="1"/>
</dbReference>
<feature type="disulfide bond" evidence="2">
    <location>
        <begin position="327"/>
        <end position="336"/>
    </location>
</feature>
<dbReference type="EMBL" id="VJMH01000082">
    <property type="protein sequence ID" value="KAF0719249.1"/>
    <property type="molecule type" value="Genomic_DNA"/>
</dbReference>
<evidence type="ECO:0000256" key="2">
    <source>
        <dbReference type="PROSITE-ProRule" id="PRU00076"/>
    </source>
</evidence>
<feature type="domain" description="EGF-like" evidence="3">
    <location>
        <begin position="304"/>
        <end position="337"/>
    </location>
</feature>
<keyword evidence="1 2" id="KW-1015">Disulfide bond</keyword>
<dbReference type="PROSITE" id="PS50026">
    <property type="entry name" value="EGF_3"/>
    <property type="match status" value="3"/>
</dbReference>
<reference evidence="4" key="2">
    <citation type="submission" date="2019-06" db="EMBL/GenBank/DDBJ databases">
        <title>Genomics analysis of Aphanomyces spp. identifies a new class of oomycete effector associated with host adaptation.</title>
        <authorList>
            <person name="Gaulin E."/>
        </authorList>
    </citation>
    <scope>NUCLEOTIDE SEQUENCE</scope>
    <source>
        <strain evidence="4">CBS 578.67</strain>
    </source>
</reference>
<dbReference type="OrthoDB" id="6130531at2759"/>
<gene>
    <name evidence="5" type="primary">Aste57867_1172</name>
    <name evidence="4" type="ORF">As57867_001171</name>
    <name evidence="5" type="ORF">ASTE57867_1172</name>
</gene>
<evidence type="ECO:0000313" key="5">
    <source>
        <dbReference type="EMBL" id="VFT78392.1"/>
    </source>
</evidence>
<comment type="caution">
    <text evidence="2">Lacks conserved residue(s) required for the propagation of feature annotation.</text>
</comment>
<keyword evidence="2" id="KW-0245">EGF-like domain</keyword>
<reference evidence="5 6" key="1">
    <citation type="submission" date="2019-03" db="EMBL/GenBank/DDBJ databases">
        <authorList>
            <person name="Gaulin E."/>
            <person name="Dumas B."/>
        </authorList>
    </citation>
    <scope>NUCLEOTIDE SEQUENCE [LARGE SCALE GENOMIC DNA]</scope>
    <source>
        <strain evidence="5">CBS 568.67</strain>
    </source>
</reference>
<proteinExistence type="predicted"/>
<dbReference type="Proteomes" id="UP000332933">
    <property type="component" value="Unassembled WGS sequence"/>
</dbReference>
<dbReference type="PROSITE" id="PS01186">
    <property type="entry name" value="EGF_2"/>
    <property type="match status" value="2"/>
</dbReference>
<accession>A0A485K4Z5</accession>
<dbReference type="Gene3D" id="2.10.25.10">
    <property type="entry name" value="Laminin"/>
    <property type="match status" value="1"/>
</dbReference>
<evidence type="ECO:0000256" key="1">
    <source>
        <dbReference type="ARBA" id="ARBA00023157"/>
    </source>
</evidence>
<evidence type="ECO:0000259" key="3">
    <source>
        <dbReference type="PROSITE" id="PS50026"/>
    </source>
</evidence>
<dbReference type="InterPro" id="IPR013111">
    <property type="entry name" value="EGF_extracell"/>
</dbReference>
<name>A0A485K4Z5_9STRA</name>